<proteinExistence type="predicted"/>
<name>A0A3E4VXC7_9BACT</name>
<dbReference type="AlphaFoldDB" id="A0A3E4VXC7"/>
<evidence type="ECO:0000313" key="4">
    <source>
        <dbReference type="Proteomes" id="UP000260780"/>
    </source>
</evidence>
<comment type="caution">
    <text evidence="3">The sequence shown here is derived from an EMBL/GenBank/DDBJ whole genome shotgun (WGS) entry which is preliminary data.</text>
</comment>
<keyword evidence="5" id="KW-1185">Reference proteome</keyword>
<reference evidence="4 5" key="1">
    <citation type="submission" date="2018-08" db="EMBL/GenBank/DDBJ databases">
        <title>A genome reference for cultivated species of the human gut microbiota.</title>
        <authorList>
            <person name="Zou Y."/>
            <person name="Xue W."/>
            <person name="Luo G."/>
        </authorList>
    </citation>
    <scope>NUCLEOTIDE SEQUENCE [LARGE SCALE GENOMIC DNA]</scope>
    <source>
        <strain evidence="3 4">OM08-14</strain>
        <strain evidence="2 5">TF10-3AC</strain>
    </source>
</reference>
<dbReference type="EMBL" id="QSTF01000066">
    <property type="protein sequence ID" value="RGM34624.1"/>
    <property type="molecule type" value="Genomic_DNA"/>
</dbReference>
<accession>A0A3E4VXC7</accession>
<dbReference type="EMBL" id="QSQT01000001">
    <property type="protein sequence ID" value="RGK58338.1"/>
    <property type="molecule type" value="Genomic_DNA"/>
</dbReference>
<evidence type="ECO:0000256" key="1">
    <source>
        <dbReference type="SAM" id="MobiDB-lite"/>
    </source>
</evidence>
<dbReference type="Proteomes" id="UP000260862">
    <property type="component" value="Unassembled WGS sequence"/>
</dbReference>
<evidence type="ECO:0000313" key="3">
    <source>
        <dbReference type="EMBL" id="RGM34624.1"/>
    </source>
</evidence>
<protein>
    <submittedName>
        <fullName evidence="3">Uncharacterized protein</fullName>
    </submittedName>
</protein>
<organism evidence="3 4">
    <name type="scientific">Phocaeicola plebeius</name>
    <dbReference type="NCBI Taxonomy" id="310297"/>
    <lineage>
        <taxon>Bacteria</taxon>
        <taxon>Pseudomonadati</taxon>
        <taxon>Bacteroidota</taxon>
        <taxon>Bacteroidia</taxon>
        <taxon>Bacteroidales</taxon>
        <taxon>Bacteroidaceae</taxon>
        <taxon>Phocaeicola</taxon>
    </lineage>
</organism>
<gene>
    <name evidence="3" type="ORF">DXC17_16175</name>
    <name evidence="2" type="ORF">DXD04_00050</name>
</gene>
<feature type="region of interest" description="Disordered" evidence="1">
    <location>
        <begin position="139"/>
        <end position="158"/>
    </location>
</feature>
<dbReference type="RefSeq" id="WP_117669899.1">
    <property type="nucleotide sequence ID" value="NZ_CABOGR010000001.1"/>
</dbReference>
<dbReference type="PROSITE" id="PS51257">
    <property type="entry name" value="PROKAR_LIPOPROTEIN"/>
    <property type="match status" value="1"/>
</dbReference>
<dbReference type="Proteomes" id="UP000260780">
    <property type="component" value="Unassembled WGS sequence"/>
</dbReference>
<sequence length="210" mass="23345">MNIIKFVSVALWSMCMLFLSCKKENPSLNETPATVEIFVCNSKGKPLENKTVGLYDENRYKDFQKDHTVKPLAEVITNQKGIAHFVLESRPWFVKGTSAELMFVVQELQDASNYRWWSRGGTVTLGKAHSFKIEVVHQDGAEGDETMEEKPGEDAGENVESPFVIENGILTGIKDPSLTQVVLPAEVKTIASGAFRDSHIESLVLNEGLL</sequence>
<evidence type="ECO:0000313" key="5">
    <source>
        <dbReference type="Proteomes" id="UP000260862"/>
    </source>
</evidence>
<evidence type="ECO:0000313" key="2">
    <source>
        <dbReference type="EMBL" id="RGK58338.1"/>
    </source>
</evidence>